<comment type="caution">
    <text evidence="2">The sequence shown here is derived from an EMBL/GenBank/DDBJ whole genome shotgun (WGS) entry which is preliminary data.</text>
</comment>
<dbReference type="EMBL" id="JAIMJC010000002">
    <property type="protein sequence ID" value="KAH0530819.1"/>
    <property type="molecule type" value="Genomic_DNA"/>
</dbReference>
<feature type="domain" description="NACHT-NTPase and P-loop NTPases N-terminal" evidence="1">
    <location>
        <begin position="22"/>
        <end position="137"/>
    </location>
</feature>
<organism evidence="2 3">
    <name type="scientific">Trichoderma semiorbis</name>
    <dbReference type="NCBI Taxonomy" id="1491008"/>
    <lineage>
        <taxon>Eukaryota</taxon>
        <taxon>Fungi</taxon>
        <taxon>Dikarya</taxon>
        <taxon>Ascomycota</taxon>
        <taxon>Pezizomycotina</taxon>
        <taxon>Sordariomycetes</taxon>
        <taxon>Hypocreomycetidae</taxon>
        <taxon>Hypocreales</taxon>
        <taxon>Hypocreaceae</taxon>
        <taxon>Trichoderma</taxon>
    </lineage>
</organism>
<name>A0A9P8HT35_9HYPO</name>
<gene>
    <name evidence="2" type="ORF">TsFJ059_005402</name>
</gene>
<evidence type="ECO:0000313" key="3">
    <source>
        <dbReference type="Proteomes" id="UP000826573"/>
    </source>
</evidence>
<proteinExistence type="predicted"/>
<evidence type="ECO:0000313" key="2">
    <source>
        <dbReference type="EMBL" id="KAH0530819.1"/>
    </source>
</evidence>
<sequence length="218" mass="24406">MTASINRTKLQVTRELSGAAFVFEKAAEKWAYIDETTDLPEALYIAPKALAYIPMLLRSLEDYINEIQEENALKEKYGEIYEFAELCQKQVTYFNSIFEAVTSPGKFPTREEKYRLAAEKCGGLPIEVAVKELLQDAINLATVLSDEDGLKSELQAAFDKVDKLKPSLTQTPKGTISVNHYGRGNQFYHGGRGHQNHCEGGIQITGDNATNNLMKEYV</sequence>
<accession>A0A9P8HT35</accession>
<dbReference type="InterPro" id="IPR031352">
    <property type="entry name" value="SesA"/>
</dbReference>
<evidence type="ECO:0000259" key="1">
    <source>
        <dbReference type="Pfam" id="PF17107"/>
    </source>
</evidence>
<dbReference type="Proteomes" id="UP000826573">
    <property type="component" value="Unassembled WGS sequence"/>
</dbReference>
<reference evidence="2 3" key="1">
    <citation type="submission" date="2021-08" db="EMBL/GenBank/DDBJ databases">
        <title>The highly contiguous genome resource for Trichoderma semiorbis FJ059, a fungal antagonistic to plant pathogens.</title>
        <authorList>
            <person name="Liu T."/>
        </authorList>
    </citation>
    <scope>NUCLEOTIDE SEQUENCE [LARGE SCALE GENOMIC DNA]</scope>
    <source>
        <strain evidence="2 3">FJ059</strain>
    </source>
</reference>
<dbReference type="Pfam" id="PF17107">
    <property type="entry name" value="SesA"/>
    <property type="match status" value="1"/>
</dbReference>
<protein>
    <recommendedName>
        <fullName evidence="1">NACHT-NTPase and P-loop NTPases N-terminal domain-containing protein</fullName>
    </recommendedName>
</protein>
<dbReference type="AlphaFoldDB" id="A0A9P8HT35"/>
<keyword evidence="3" id="KW-1185">Reference proteome</keyword>